<accession>A0AAN8TIT5</accession>
<protein>
    <submittedName>
        <fullName evidence="1">Uncharacterized protein</fullName>
    </submittedName>
</protein>
<evidence type="ECO:0000313" key="1">
    <source>
        <dbReference type="EMBL" id="KAK6784581.1"/>
    </source>
</evidence>
<dbReference type="Proteomes" id="UP001371456">
    <property type="component" value="Unassembled WGS sequence"/>
</dbReference>
<organism evidence="1 2">
    <name type="scientific">Solanum bulbocastanum</name>
    <name type="common">Wild potato</name>
    <dbReference type="NCBI Taxonomy" id="147425"/>
    <lineage>
        <taxon>Eukaryota</taxon>
        <taxon>Viridiplantae</taxon>
        <taxon>Streptophyta</taxon>
        <taxon>Embryophyta</taxon>
        <taxon>Tracheophyta</taxon>
        <taxon>Spermatophyta</taxon>
        <taxon>Magnoliopsida</taxon>
        <taxon>eudicotyledons</taxon>
        <taxon>Gunneridae</taxon>
        <taxon>Pentapetalae</taxon>
        <taxon>asterids</taxon>
        <taxon>lamiids</taxon>
        <taxon>Solanales</taxon>
        <taxon>Solanaceae</taxon>
        <taxon>Solanoideae</taxon>
        <taxon>Solaneae</taxon>
        <taxon>Solanum</taxon>
    </lineage>
</organism>
<dbReference type="EMBL" id="JBANQN010000007">
    <property type="protein sequence ID" value="KAK6784581.1"/>
    <property type="molecule type" value="Genomic_DNA"/>
</dbReference>
<comment type="caution">
    <text evidence="1">The sequence shown here is derived from an EMBL/GenBank/DDBJ whole genome shotgun (WGS) entry which is preliminary data.</text>
</comment>
<name>A0AAN8TIT5_SOLBU</name>
<gene>
    <name evidence="1" type="ORF">RDI58_018036</name>
</gene>
<reference evidence="1 2" key="1">
    <citation type="submission" date="2024-02" db="EMBL/GenBank/DDBJ databases">
        <title>de novo genome assembly of Solanum bulbocastanum strain 11H21.</title>
        <authorList>
            <person name="Hosaka A.J."/>
        </authorList>
    </citation>
    <scope>NUCLEOTIDE SEQUENCE [LARGE SCALE GENOMIC DNA]</scope>
    <source>
        <tissue evidence="1">Young leaves</tissue>
    </source>
</reference>
<sequence>MGEHKRHHPY</sequence>
<evidence type="ECO:0000313" key="2">
    <source>
        <dbReference type="Proteomes" id="UP001371456"/>
    </source>
</evidence>
<keyword evidence="2" id="KW-1185">Reference proteome</keyword>
<proteinExistence type="predicted"/>